<feature type="region of interest" description="Disordered" evidence="1">
    <location>
        <begin position="1"/>
        <end position="37"/>
    </location>
</feature>
<dbReference type="AlphaFoldDB" id="S9TIX7"/>
<protein>
    <submittedName>
        <fullName evidence="2">Uncharacterized protein</fullName>
    </submittedName>
</protein>
<gene>
    <name evidence="2" type="ORF">STCU_10241</name>
</gene>
<feature type="compositionally biased region" description="Low complexity" evidence="1">
    <location>
        <begin position="56"/>
        <end position="69"/>
    </location>
</feature>
<name>S9TIX7_9TRYP</name>
<accession>S9TIX7</accession>
<proteinExistence type="predicted"/>
<sequence length="292" mass="31683">MLSLLHFSRRGSEDSDCGLPSLTTSTKEPAPPATGRYLVECSSLPPFKERFRFFESSPADDATPASPSALKASTSAVSLVTGECGLSGDGSSSSPSMRSTSLYEHDRLPSMEVTAATGPAEVPTLTTDPHASSGQRPSLQPRIADIHVSFCDEDTQTVAPPRTDARVTQKEKRENATTTTAPGRLPKVPQLKAKELQYADVNERDDRSHSFLYYTHLLLSGPDGGAAVDRIDVAVTNGLPVPRNSGNTHTRQFYRPRSTDMPSSRRSASRRPPLVGFTQSTEFLPAFKAYRR</sequence>
<dbReference type="Proteomes" id="UP000015354">
    <property type="component" value="Unassembled WGS sequence"/>
</dbReference>
<reference evidence="2 3" key="1">
    <citation type="journal article" date="2013" name="PLoS ONE">
        <title>Predicting the Proteins of Angomonas deanei, Strigomonas culicis and Their Respective Endosymbionts Reveals New Aspects of the Trypanosomatidae Family.</title>
        <authorList>
            <person name="Motta M.C."/>
            <person name="Martins A.C."/>
            <person name="de Souza S.S."/>
            <person name="Catta-Preta C.M."/>
            <person name="Silva R."/>
            <person name="Klein C.C."/>
            <person name="de Almeida L.G."/>
            <person name="de Lima Cunha O."/>
            <person name="Ciapina L.P."/>
            <person name="Brocchi M."/>
            <person name="Colabardini A.C."/>
            <person name="de Araujo Lima B."/>
            <person name="Machado C.R."/>
            <person name="de Almeida Soares C.M."/>
            <person name="Probst C.M."/>
            <person name="de Menezes C.B."/>
            <person name="Thompson C.E."/>
            <person name="Bartholomeu D.C."/>
            <person name="Gradia D.F."/>
            <person name="Pavoni D.P."/>
            <person name="Grisard E.C."/>
            <person name="Fantinatti-Garboggini F."/>
            <person name="Marchini F.K."/>
            <person name="Rodrigues-Luiz G.F."/>
            <person name="Wagner G."/>
            <person name="Goldman G.H."/>
            <person name="Fietto J.L."/>
            <person name="Elias M.C."/>
            <person name="Goldman M.H."/>
            <person name="Sagot M.F."/>
            <person name="Pereira M."/>
            <person name="Stoco P.H."/>
            <person name="de Mendonca-Neto R.P."/>
            <person name="Teixeira S.M."/>
            <person name="Maciel T.E."/>
            <person name="de Oliveira Mendes T.A."/>
            <person name="Urmenyi T.P."/>
            <person name="de Souza W."/>
            <person name="Schenkman S."/>
            <person name="de Vasconcelos A.T."/>
        </authorList>
    </citation>
    <scope>NUCLEOTIDE SEQUENCE [LARGE SCALE GENOMIC DNA]</scope>
</reference>
<feature type="region of interest" description="Disordered" evidence="1">
    <location>
        <begin position="156"/>
        <end position="186"/>
    </location>
</feature>
<organism evidence="2 3">
    <name type="scientific">Strigomonas culicis</name>
    <dbReference type="NCBI Taxonomy" id="28005"/>
    <lineage>
        <taxon>Eukaryota</taxon>
        <taxon>Discoba</taxon>
        <taxon>Euglenozoa</taxon>
        <taxon>Kinetoplastea</taxon>
        <taxon>Metakinetoplastina</taxon>
        <taxon>Trypanosomatida</taxon>
        <taxon>Trypanosomatidae</taxon>
        <taxon>Strigomonadinae</taxon>
        <taxon>Strigomonas</taxon>
    </lineage>
</organism>
<comment type="caution">
    <text evidence="2">The sequence shown here is derived from an EMBL/GenBank/DDBJ whole genome shotgun (WGS) entry which is preliminary data.</text>
</comment>
<dbReference type="EMBL" id="ATMH01010157">
    <property type="protein sequence ID" value="EPY18027.1"/>
    <property type="molecule type" value="Genomic_DNA"/>
</dbReference>
<evidence type="ECO:0000313" key="3">
    <source>
        <dbReference type="Proteomes" id="UP000015354"/>
    </source>
</evidence>
<feature type="region of interest" description="Disordered" evidence="1">
    <location>
        <begin position="55"/>
        <end position="74"/>
    </location>
</feature>
<evidence type="ECO:0000256" key="1">
    <source>
        <dbReference type="SAM" id="MobiDB-lite"/>
    </source>
</evidence>
<feature type="region of interest" description="Disordered" evidence="1">
    <location>
        <begin position="242"/>
        <end position="275"/>
    </location>
</feature>
<feature type="region of interest" description="Disordered" evidence="1">
    <location>
        <begin position="81"/>
        <end position="103"/>
    </location>
</feature>
<keyword evidence="3" id="KW-1185">Reference proteome</keyword>
<feature type="compositionally biased region" description="Low complexity" evidence="1">
    <location>
        <begin position="262"/>
        <end position="273"/>
    </location>
</feature>
<feature type="compositionally biased region" description="Basic and acidic residues" evidence="1">
    <location>
        <begin position="163"/>
        <end position="175"/>
    </location>
</feature>
<evidence type="ECO:0000313" key="2">
    <source>
        <dbReference type="EMBL" id="EPY18027.1"/>
    </source>
</evidence>
<feature type="compositionally biased region" description="Low complexity" evidence="1">
    <location>
        <begin position="82"/>
        <end position="101"/>
    </location>
</feature>